<sequence length="537" mass="58871">MLQISQLKLPVAHTEEELKAKTASVLRVDPDEIRRLTIRKRSIDARDKEELLFVYTVQAEVSHEKQVLSRCRSRLVSRAEEKKYRFPKAGSESLEHPPLIIGSGPAGLFCAYMLAKHGYRPILLERGDQASVRRTAVDHFWESGELDPESNVQFGEGGAGTFSDGKLNTGVKDKYGRNREVLDIFVRSGASEEILYDAKPHLGTDQLVHIVERMREMIISWGGQVHFREKVTDFEIRDGKIRGVRCESGREYPAEQVVLAIGHSARDTFETLSHLPVLMQPKPFAVGLRVEHLQSMINADQYGPDAPAFLGAAPYKLTKTLGNGRGVYSFCMCPGGYVVNASSEKEMTAVNGMSYQARDSANANSAIVVTVGPEDFAAAGQEAEANPVLAGMHFQRKLERAAYATGCGEVPVQRFEDFCKNRTGGAGEIEPCIRGKYRYANVREILPEEIAASLQEGITVFDARIPGFASGEALLSGVESRTSSPVRIVRDDESLMSTLEGLYPCGEGAGYAGGITSAAMDGLKVAEKIASIYKPFV</sequence>
<dbReference type="eggNOG" id="COG2509">
    <property type="taxonomic scope" value="Bacteria"/>
</dbReference>
<dbReference type="InterPro" id="IPR036188">
    <property type="entry name" value="FAD/NAD-bd_sf"/>
</dbReference>
<name>I5AQT3_EUBC6</name>
<dbReference type="PIRSF" id="PIRSF038984">
    <property type="entry name" value="FAD_binding_protein"/>
    <property type="match status" value="1"/>
</dbReference>
<dbReference type="InterPro" id="IPR028348">
    <property type="entry name" value="FAD-binding_protein"/>
</dbReference>
<dbReference type="OrthoDB" id="9772594at2"/>
<dbReference type="InterPro" id="IPR023753">
    <property type="entry name" value="FAD/NAD-binding_dom"/>
</dbReference>
<evidence type="ECO:0000259" key="2">
    <source>
        <dbReference type="Pfam" id="PF21688"/>
    </source>
</evidence>
<dbReference type="SUPFAM" id="SSF51905">
    <property type="entry name" value="FAD/NAD(P)-binding domain"/>
    <property type="match status" value="1"/>
</dbReference>
<dbReference type="STRING" id="633697.EubceDRAFT1_0296"/>
<dbReference type="GO" id="GO:0016491">
    <property type="term" value="F:oxidoreductase activity"/>
    <property type="evidence" value="ECO:0007669"/>
    <property type="project" value="InterPro"/>
</dbReference>
<reference evidence="3 4" key="1">
    <citation type="submission" date="2010-08" db="EMBL/GenBank/DDBJ databases">
        <authorList>
            <consortium name="US DOE Joint Genome Institute (JGI-PGF)"/>
            <person name="Lucas S."/>
            <person name="Copeland A."/>
            <person name="Lapidus A."/>
            <person name="Cheng J.-F."/>
            <person name="Bruce D."/>
            <person name="Goodwin L."/>
            <person name="Pitluck S."/>
            <person name="Land M.L."/>
            <person name="Hauser L."/>
            <person name="Chang Y.-J."/>
            <person name="Anderson I.J."/>
            <person name="Johnson E."/>
            <person name="Mulhopadhyay B."/>
            <person name="Kyrpides N."/>
            <person name="Woyke T.J."/>
        </authorList>
    </citation>
    <scope>NUCLEOTIDE SEQUENCE [LARGE SCALE GENOMIC DNA]</scope>
    <source>
        <strain evidence="3 4">6</strain>
    </source>
</reference>
<dbReference type="PANTHER" id="PTHR42842">
    <property type="entry name" value="FAD/NAD(P)-BINDING OXIDOREDUCTASE"/>
    <property type="match status" value="1"/>
</dbReference>
<dbReference type="AlphaFoldDB" id="I5AQT3"/>
<dbReference type="EMBL" id="CM001487">
    <property type="protein sequence ID" value="EIM56156.1"/>
    <property type="molecule type" value="Genomic_DNA"/>
</dbReference>
<feature type="domain" description="FAD/NAD(P)-binding" evidence="1">
    <location>
        <begin position="99"/>
        <end position="267"/>
    </location>
</feature>
<evidence type="ECO:0000313" key="3">
    <source>
        <dbReference type="EMBL" id="EIM56156.1"/>
    </source>
</evidence>
<proteinExistence type="predicted"/>
<dbReference type="PANTHER" id="PTHR42842:SF3">
    <property type="entry name" value="FAD_NAD(P)-BINDING OXIDOREDUCTASE FAMILY PROTEIN"/>
    <property type="match status" value="1"/>
</dbReference>
<dbReference type="Pfam" id="PF07992">
    <property type="entry name" value="Pyr_redox_2"/>
    <property type="match status" value="1"/>
</dbReference>
<dbReference type="InterPro" id="IPR049516">
    <property type="entry name" value="FAD-depend_C"/>
</dbReference>
<accession>I5AQT3</accession>
<dbReference type="Proteomes" id="UP000005753">
    <property type="component" value="Chromosome"/>
</dbReference>
<reference evidence="3 4" key="2">
    <citation type="submission" date="2012-02" db="EMBL/GenBank/DDBJ databases">
        <title>Improved High-Quality Draft sequence of Eubacterium cellulosolvens 6.</title>
        <authorList>
            <consortium name="US DOE Joint Genome Institute"/>
            <person name="Lucas S."/>
            <person name="Han J."/>
            <person name="Lapidus A."/>
            <person name="Cheng J.-F."/>
            <person name="Goodwin L."/>
            <person name="Pitluck S."/>
            <person name="Peters L."/>
            <person name="Mikhailova N."/>
            <person name="Gu W."/>
            <person name="Detter J.C."/>
            <person name="Han C."/>
            <person name="Tapia R."/>
            <person name="Land M."/>
            <person name="Hauser L."/>
            <person name="Kyrpides N."/>
            <person name="Ivanova N."/>
            <person name="Pagani I."/>
            <person name="Johnson E."/>
            <person name="Mukhopadhyay B."/>
            <person name="Anderson I."/>
            <person name="Woyke T."/>
        </authorList>
    </citation>
    <scope>NUCLEOTIDE SEQUENCE [LARGE SCALE GENOMIC DNA]</scope>
    <source>
        <strain evidence="3 4">6</strain>
    </source>
</reference>
<dbReference type="Pfam" id="PF21688">
    <property type="entry name" value="FAD-depend_C"/>
    <property type="match status" value="1"/>
</dbReference>
<dbReference type="PRINTS" id="PR00419">
    <property type="entry name" value="ADXRDTASE"/>
</dbReference>
<gene>
    <name evidence="3" type="ORF">EubceDRAFT1_0296</name>
</gene>
<keyword evidence="4" id="KW-1185">Reference proteome</keyword>
<dbReference type="HOGENOM" id="CLU_028644_3_0_9"/>
<feature type="domain" description="FAD-dependent protein C-terminal" evidence="2">
    <location>
        <begin position="283"/>
        <end position="482"/>
    </location>
</feature>
<evidence type="ECO:0000259" key="1">
    <source>
        <dbReference type="Pfam" id="PF07992"/>
    </source>
</evidence>
<dbReference type="Gene3D" id="3.30.70.2700">
    <property type="match status" value="1"/>
</dbReference>
<organism evidence="3 4">
    <name type="scientific">Eubacterium cellulosolvens (strain ATCC 43171 / JCM 9499 / 6)</name>
    <name type="common">Cillobacterium cellulosolvens</name>
    <dbReference type="NCBI Taxonomy" id="633697"/>
    <lineage>
        <taxon>Bacteria</taxon>
        <taxon>Bacillati</taxon>
        <taxon>Bacillota</taxon>
        <taxon>Clostridia</taxon>
        <taxon>Eubacteriales</taxon>
        <taxon>Eubacteriaceae</taxon>
        <taxon>Eubacterium</taxon>
    </lineage>
</organism>
<protein>
    <submittedName>
        <fullName evidence="3">FAD-dependent dehydrogenase</fullName>
    </submittedName>
</protein>
<evidence type="ECO:0000313" key="4">
    <source>
        <dbReference type="Proteomes" id="UP000005753"/>
    </source>
</evidence>
<dbReference type="Gene3D" id="3.50.50.60">
    <property type="entry name" value="FAD/NAD(P)-binding domain"/>
    <property type="match status" value="2"/>
</dbReference>